<dbReference type="AlphaFoldDB" id="A0AAV1RYX7"/>
<accession>A0AAV1RYX7</accession>
<gene>
    <name evidence="1" type="ORF">DCAF_LOCUS17008</name>
</gene>
<protein>
    <submittedName>
        <fullName evidence="1">Uncharacterized protein</fullName>
    </submittedName>
</protein>
<proteinExistence type="predicted"/>
<name>A0AAV1RYX7_9ROSI</name>
<reference evidence="1 2" key="1">
    <citation type="submission" date="2024-01" db="EMBL/GenBank/DDBJ databases">
        <authorList>
            <person name="Waweru B."/>
        </authorList>
    </citation>
    <scope>NUCLEOTIDE SEQUENCE [LARGE SCALE GENOMIC DNA]</scope>
</reference>
<dbReference type="EMBL" id="CAWUPB010001160">
    <property type="protein sequence ID" value="CAK7342852.1"/>
    <property type="molecule type" value="Genomic_DNA"/>
</dbReference>
<sequence>MAASTSKRRSEDNHKDLQSYYFLMNPYGYQAKLDPKNYYILWLHLPIDKETTNYGTVRNQWAIQHIDGYLNFARLQLYSIILRSLPA</sequence>
<evidence type="ECO:0000313" key="1">
    <source>
        <dbReference type="EMBL" id="CAK7342852.1"/>
    </source>
</evidence>
<evidence type="ECO:0000313" key="2">
    <source>
        <dbReference type="Proteomes" id="UP001314170"/>
    </source>
</evidence>
<comment type="caution">
    <text evidence="1">The sequence shown here is derived from an EMBL/GenBank/DDBJ whole genome shotgun (WGS) entry which is preliminary data.</text>
</comment>
<organism evidence="1 2">
    <name type="scientific">Dovyalis caffra</name>
    <dbReference type="NCBI Taxonomy" id="77055"/>
    <lineage>
        <taxon>Eukaryota</taxon>
        <taxon>Viridiplantae</taxon>
        <taxon>Streptophyta</taxon>
        <taxon>Embryophyta</taxon>
        <taxon>Tracheophyta</taxon>
        <taxon>Spermatophyta</taxon>
        <taxon>Magnoliopsida</taxon>
        <taxon>eudicotyledons</taxon>
        <taxon>Gunneridae</taxon>
        <taxon>Pentapetalae</taxon>
        <taxon>rosids</taxon>
        <taxon>fabids</taxon>
        <taxon>Malpighiales</taxon>
        <taxon>Salicaceae</taxon>
        <taxon>Flacourtieae</taxon>
        <taxon>Dovyalis</taxon>
    </lineage>
</organism>
<dbReference type="Proteomes" id="UP001314170">
    <property type="component" value="Unassembled WGS sequence"/>
</dbReference>
<keyword evidence="2" id="KW-1185">Reference proteome</keyword>